<feature type="compositionally biased region" description="Low complexity" evidence="3">
    <location>
        <begin position="143"/>
        <end position="155"/>
    </location>
</feature>
<gene>
    <name evidence="4" type="ORF">BDK51DRAFT_27999</name>
</gene>
<sequence>MTTLNLSRFLVDTDPPICKLDAKKHFDALTSKERLYAHYIGRASWVGRPILSYTISAQSPALYDLFLAVFSDSSASPLKAVNLDTLKKQAAVSEEVFKGFVEYGIQVLFFVSNYKSFGDTKFIPRIPADEMEKIIKATGSTKALQSQAHTSSSSTHRTKSEPSPRMFPGNSS</sequence>
<dbReference type="InterPro" id="IPR039461">
    <property type="entry name" value="Peptidase_M49"/>
</dbReference>
<keyword evidence="1" id="KW-0479">Metal-binding</keyword>
<dbReference type="EMBL" id="KZ997378">
    <property type="protein sequence ID" value="RKO87496.1"/>
    <property type="molecule type" value="Genomic_DNA"/>
</dbReference>
<evidence type="ECO:0000313" key="5">
    <source>
        <dbReference type="Proteomes" id="UP000269721"/>
    </source>
</evidence>
<keyword evidence="5" id="KW-1185">Reference proteome</keyword>
<name>A0A4P9WB50_9FUNG</name>
<evidence type="ECO:0000256" key="1">
    <source>
        <dbReference type="ARBA" id="ARBA00022723"/>
    </source>
</evidence>
<dbReference type="Gene3D" id="3.30.540.30">
    <property type="match status" value="1"/>
</dbReference>
<dbReference type="OrthoDB" id="4694525at2759"/>
<evidence type="ECO:0000256" key="2">
    <source>
        <dbReference type="ARBA" id="ARBA00022801"/>
    </source>
</evidence>
<reference evidence="5" key="1">
    <citation type="journal article" date="2018" name="Nat. Microbiol.">
        <title>Leveraging single-cell genomics to expand the fungal tree of life.</title>
        <authorList>
            <person name="Ahrendt S.R."/>
            <person name="Quandt C.A."/>
            <person name="Ciobanu D."/>
            <person name="Clum A."/>
            <person name="Salamov A."/>
            <person name="Andreopoulos B."/>
            <person name="Cheng J.F."/>
            <person name="Woyke T."/>
            <person name="Pelin A."/>
            <person name="Henrissat B."/>
            <person name="Reynolds N.K."/>
            <person name="Benny G.L."/>
            <person name="Smith M.E."/>
            <person name="James T.Y."/>
            <person name="Grigoriev I.V."/>
        </authorList>
    </citation>
    <scope>NUCLEOTIDE SEQUENCE [LARGE SCALE GENOMIC DNA]</scope>
</reference>
<evidence type="ECO:0000313" key="4">
    <source>
        <dbReference type="EMBL" id="RKO87496.1"/>
    </source>
</evidence>
<keyword evidence="2" id="KW-0378">Hydrolase</keyword>
<dbReference type="GO" id="GO:0005737">
    <property type="term" value="C:cytoplasm"/>
    <property type="evidence" value="ECO:0007669"/>
    <property type="project" value="TreeGrafter"/>
</dbReference>
<organism evidence="4 5">
    <name type="scientific">Blyttiomyces helicus</name>
    <dbReference type="NCBI Taxonomy" id="388810"/>
    <lineage>
        <taxon>Eukaryota</taxon>
        <taxon>Fungi</taxon>
        <taxon>Fungi incertae sedis</taxon>
        <taxon>Chytridiomycota</taxon>
        <taxon>Chytridiomycota incertae sedis</taxon>
        <taxon>Chytridiomycetes</taxon>
        <taxon>Chytridiomycetes incertae sedis</taxon>
        <taxon>Blyttiomyces</taxon>
    </lineage>
</organism>
<dbReference type="PANTHER" id="PTHR23422:SF11">
    <property type="entry name" value="DIPEPTIDYL PEPTIDASE 3"/>
    <property type="match status" value="1"/>
</dbReference>
<dbReference type="Proteomes" id="UP000269721">
    <property type="component" value="Unassembled WGS sequence"/>
</dbReference>
<dbReference type="PANTHER" id="PTHR23422">
    <property type="entry name" value="DIPEPTIDYL PEPTIDASE III-RELATED"/>
    <property type="match status" value="1"/>
</dbReference>
<feature type="region of interest" description="Disordered" evidence="3">
    <location>
        <begin position="139"/>
        <end position="172"/>
    </location>
</feature>
<dbReference type="GO" id="GO:0008239">
    <property type="term" value="F:dipeptidyl-peptidase activity"/>
    <property type="evidence" value="ECO:0007669"/>
    <property type="project" value="TreeGrafter"/>
</dbReference>
<dbReference type="AlphaFoldDB" id="A0A4P9WB50"/>
<proteinExistence type="predicted"/>
<protein>
    <submittedName>
        <fullName evidence="4">Uncharacterized protein</fullName>
    </submittedName>
</protein>
<evidence type="ECO:0000256" key="3">
    <source>
        <dbReference type="SAM" id="MobiDB-lite"/>
    </source>
</evidence>
<accession>A0A4P9WB50</accession>
<dbReference type="GO" id="GO:0046872">
    <property type="term" value="F:metal ion binding"/>
    <property type="evidence" value="ECO:0007669"/>
    <property type="project" value="UniProtKB-KW"/>
</dbReference>